<keyword evidence="3" id="KW-0326">Glycosidase</keyword>
<sequence length="648" mass="73011">MNKLKWCVLLLCMQQQVQAQRTQFPDVLDIRYTVKDTGRVSGSFFSDNGAWHAYALPANNTAAGFTGPLLMDMKGEWLSGCIAQLRLYENDRELVLQQTDSAMRYYPGLIQGAWNAGPVKVNMQLLFSSNRTAILQTTIINTGGSPLQLKVQWEGKTALQRARLESGKNELRIGIAGTGHHFNIRYLTQQPWDIATTTGSYTAASNISLAAHASWSATQAQSFYPEYKEQEQPPVDFADAFRQNETRWNGYLKQLFSHMPFPASDTFRSRLAVKSMMTLLTNWRSASRHIRRDGVFPSISYQGFYGIWSWDSWKQAVGISYFDPVLAQSNIQSMFDYQDAAGMVPDCIYADSTENNLRDTKPPLAAWAVWTVFGTSRDTAFVSRLYPSLVRYHNWWYTARDHDRNGLCEFGSTDGTRIAAAWESGMDNAVRFDKAVMVKNGEGAWSLNQESVDLNSYLYKEKLILAQMATMLHRPQEAATWRRQAAALKKQIHAAFYDEASGYYYDRMHNGTLIRVKGPEGWIPLWTGIAPGKAAAATIKYMQDTTVFNTLVPFPVLDASEKAFDPQRGYWRGPVWIDQFYFAIAAMRQYKAGAAAAGMSAKLWNHAAGMRGNGPLHENYHPRTGKGLNASNFSWTAAHVLMLLADKQ</sequence>
<protein>
    <submittedName>
        <fullName evidence="6">Glycoside hydrolase</fullName>
    </submittedName>
</protein>
<gene>
    <name evidence="6" type="ORF">ECE50_001295</name>
</gene>
<dbReference type="InterPro" id="IPR004888">
    <property type="entry name" value="Glycoside_hydrolase_63"/>
</dbReference>
<dbReference type="InterPro" id="IPR012341">
    <property type="entry name" value="6hp_glycosidase-like_sf"/>
</dbReference>
<dbReference type="InterPro" id="IPR054491">
    <property type="entry name" value="MGH1-like_GH"/>
</dbReference>
<evidence type="ECO:0000256" key="2">
    <source>
        <dbReference type="ARBA" id="ARBA00022801"/>
    </source>
</evidence>
<dbReference type="InterPro" id="IPR008928">
    <property type="entry name" value="6-hairpin_glycosidase_sf"/>
</dbReference>
<dbReference type="EMBL" id="RIAR02000001">
    <property type="protein sequence ID" value="NSL85446.1"/>
    <property type="molecule type" value="Genomic_DNA"/>
</dbReference>
<dbReference type="InterPro" id="IPR001661">
    <property type="entry name" value="Glyco_hydro_37"/>
</dbReference>
<keyword evidence="2 6" id="KW-0378">Hydrolase</keyword>
<dbReference type="SUPFAM" id="SSF48208">
    <property type="entry name" value="Six-hairpin glycosidases"/>
    <property type="match status" value="1"/>
</dbReference>
<dbReference type="Pfam" id="PF22422">
    <property type="entry name" value="MGH1-like_GH"/>
    <property type="match status" value="1"/>
</dbReference>
<feature type="domain" description="Mannosylglycerate hydrolase MGH1-like glycoside hydrolase" evidence="5">
    <location>
        <begin position="305"/>
        <end position="636"/>
    </location>
</feature>
<evidence type="ECO:0000256" key="1">
    <source>
        <dbReference type="ARBA" id="ARBA00010833"/>
    </source>
</evidence>
<dbReference type="Proteomes" id="UP000281028">
    <property type="component" value="Unassembled WGS sequence"/>
</dbReference>
<keyword evidence="7" id="KW-1185">Reference proteome</keyword>
<feature type="domain" description="Glucosidase YgjK N-terminal" evidence="4">
    <location>
        <begin position="44"/>
        <end position="182"/>
    </location>
</feature>
<evidence type="ECO:0000259" key="5">
    <source>
        <dbReference type="Pfam" id="PF22422"/>
    </source>
</evidence>
<dbReference type="Gene3D" id="2.70.98.50">
    <property type="entry name" value="putative glycoside hydrolase family protein from bacillus halodurans"/>
    <property type="match status" value="1"/>
</dbReference>
<dbReference type="GO" id="GO:0004573">
    <property type="term" value="F:Glc3Man9GlcNAc2 oligosaccharide glucosidase activity"/>
    <property type="evidence" value="ECO:0007669"/>
    <property type="project" value="InterPro"/>
</dbReference>
<dbReference type="PANTHER" id="PTHR10412">
    <property type="entry name" value="MANNOSYL-OLIGOSACCHARIDE GLUCOSIDASE"/>
    <property type="match status" value="1"/>
</dbReference>
<comment type="caution">
    <text evidence="6">The sequence shown here is derived from an EMBL/GenBank/DDBJ whole genome shotgun (WGS) entry which is preliminary data.</text>
</comment>
<accession>A0A433WAM7</accession>
<dbReference type="PRINTS" id="PR00744">
    <property type="entry name" value="GLHYDRLASE37"/>
</dbReference>
<dbReference type="PANTHER" id="PTHR10412:SF11">
    <property type="entry name" value="MANNOSYL-OLIGOSACCHARIDE GLUCOSIDASE"/>
    <property type="match status" value="1"/>
</dbReference>
<evidence type="ECO:0000259" key="4">
    <source>
        <dbReference type="Pfam" id="PF21152"/>
    </source>
</evidence>
<comment type="similarity">
    <text evidence="1">Belongs to the glycosyl hydrolase 63 family.</text>
</comment>
<reference evidence="6" key="1">
    <citation type="submission" date="2020-05" db="EMBL/GenBank/DDBJ databases">
        <title>Chitinophaga laudate sp. nov., isolated from a tropical peat swamp.</title>
        <authorList>
            <person name="Goh C.B.S."/>
            <person name="Lee M.S."/>
            <person name="Parimannan S."/>
            <person name="Pasbakhsh P."/>
            <person name="Yule C.M."/>
            <person name="Rajandas H."/>
            <person name="Loke S."/>
            <person name="Croft L."/>
            <person name="Tan J.B.L."/>
        </authorList>
    </citation>
    <scope>NUCLEOTIDE SEQUENCE</scope>
    <source>
        <strain evidence="6">Mgbs1</strain>
    </source>
</reference>
<dbReference type="AlphaFoldDB" id="A0A433WAM7"/>
<name>A0A433WAM7_9BACT</name>
<dbReference type="Pfam" id="PF21152">
    <property type="entry name" value="YgjK_N"/>
    <property type="match status" value="1"/>
</dbReference>
<proteinExistence type="inferred from homology"/>
<dbReference type="GO" id="GO:0004555">
    <property type="term" value="F:alpha,alpha-trehalase activity"/>
    <property type="evidence" value="ECO:0007669"/>
    <property type="project" value="InterPro"/>
</dbReference>
<dbReference type="InterPro" id="IPR048450">
    <property type="entry name" value="YgjK_N"/>
</dbReference>
<evidence type="ECO:0000256" key="3">
    <source>
        <dbReference type="ARBA" id="ARBA00023295"/>
    </source>
</evidence>
<organism evidence="6 7">
    <name type="scientific">Chitinophaga solisilvae</name>
    <dbReference type="NCBI Taxonomy" id="1233460"/>
    <lineage>
        <taxon>Bacteria</taxon>
        <taxon>Pseudomonadati</taxon>
        <taxon>Bacteroidota</taxon>
        <taxon>Chitinophagia</taxon>
        <taxon>Chitinophagales</taxon>
        <taxon>Chitinophagaceae</taxon>
        <taxon>Chitinophaga</taxon>
    </lineage>
</organism>
<dbReference type="GO" id="GO:0005991">
    <property type="term" value="P:trehalose metabolic process"/>
    <property type="evidence" value="ECO:0007669"/>
    <property type="project" value="InterPro"/>
</dbReference>
<dbReference type="Gene3D" id="1.50.10.10">
    <property type="match status" value="1"/>
</dbReference>
<dbReference type="OrthoDB" id="9781878at2"/>
<dbReference type="GO" id="GO:0006487">
    <property type="term" value="P:protein N-linked glycosylation"/>
    <property type="evidence" value="ECO:0007669"/>
    <property type="project" value="TreeGrafter"/>
</dbReference>
<evidence type="ECO:0000313" key="6">
    <source>
        <dbReference type="EMBL" id="NSL85446.1"/>
    </source>
</evidence>
<evidence type="ECO:0000313" key="7">
    <source>
        <dbReference type="Proteomes" id="UP000281028"/>
    </source>
</evidence>